<dbReference type="CDD" id="cd00077">
    <property type="entry name" value="HDc"/>
    <property type="match status" value="1"/>
</dbReference>
<dbReference type="PROSITE" id="PS51832">
    <property type="entry name" value="HD_GYP"/>
    <property type="match status" value="1"/>
</dbReference>
<dbReference type="Proteomes" id="UP001516662">
    <property type="component" value="Unassembled WGS sequence"/>
</dbReference>
<dbReference type="EMBL" id="JADCLJ010000009">
    <property type="protein sequence ID" value="MBE4907397.1"/>
    <property type="molecule type" value="Genomic_DNA"/>
</dbReference>
<keyword evidence="3" id="KW-1185">Reference proteome</keyword>
<dbReference type="RefSeq" id="WP_193534880.1">
    <property type="nucleotide sequence ID" value="NZ_JADCLJ010000009.1"/>
</dbReference>
<dbReference type="PANTHER" id="PTHR43155">
    <property type="entry name" value="CYCLIC DI-GMP PHOSPHODIESTERASE PA4108-RELATED"/>
    <property type="match status" value="1"/>
</dbReference>
<dbReference type="SUPFAM" id="SSF109604">
    <property type="entry name" value="HD-domain/PDEase-like"/>
    <property type="match status" value="1"/>
</dbReference>
<protein>
    <submittedName>
        <fullName evidence="2">HD-GYP domain-containing protein</fullName>
    </submittedName>
</protein>
<name>A0ABR9QFX8_9BACI</name>
<proteinExistence type="predicted"/>
<evidence type="ECO:0000313" key="2">
    <source>
        <dbReference type="EMBL" id="MBE4907397.1"/>
    </source>
</evidence>
<evidence type="ECO:0000259" key="1">
    <source>
        <dbReference type="PROSITE" id="PS51832"/>
    </source>
</evidence>
<dbReference type="SMART" id="SM00471">
    <property type="entry name" value="HDc"/>
    <property type="match status" value="1"/>
</dbReference>
<dbReference type="Gene3D" id="1.10.3210.10">
    <property type="entry name" value="Hypothetical protein af1432"/>
    <property type="match status" value="1"/>
</dbReference>
<gene>
    <name evidence="2" type="ORF">IMZ08_04885</name>
</gene>
<dbReference type="InterPro" id="IPR003607">
    <property type="entry name" value="HD/PDEase_dom"/>
</dbReference>
<sequence>MILVSTKSLAPGKILAKAIYNENGQVLISEDVPLTERMIVRLLELGITFVYVKDNRTEDIETVQPIPRTLRKEAIKTIETIFIDLQKEKHSSGSLFLEKNSKHLLKVIRSVVHEVKNNKDLITLLSEVYTYDNYIFTHSLNVTLYTLAIGTQLKMSEKQLEILGIGAILHDVGKMTVPIDILMKPGRLTLEEFETIKLHTEHGFEILRRMPTVPLVAAHCAFQHHERIDGSGYPRGIKGPEIHEFAKVMAVADVFDAVTSNRVYRSAMLPHEGLEILYSGVGNLFDTKIVEAFRKAVVIYPVGLTVYLNDGRKGIVSKQNQGLSERPVIRILEESGRDLENPYEVDLKQKLDLVITKCDTTLVGENLSTNQ</sequence>
<reference evidence="2 3" key="1">
    <citation type="submission" date="2020-10" db="EMBL/GenBank/DDBJ databases">
        <title>Bacillus sp. HD4P25, an endophyte from a halophyte.</title>
        <authorList>
            <person name="Sun J.-Q."/>
        </authorList>
    </citation>
    <scope>NUCLEOTIDE SEQUENCE [LARGE SCALE GENOMIC DNA]</scope>
    <source>
        <strain evidence="2 3">YIM 93174</strain>
    </source>
</reference>
<dbReference type="NCBIfam" id="TIGR00277">
    <property type="entry name" value="HDIG"/>
    <property type="match status" value="1"/>
</dbReference>
<dbReference type="Pfam" id="PF13487">
    <property type="entry name" value="HD_5"/>
    <property type="match status" value="1"/>
</dbReference>
<accession>A0ABR9QFX8</accession>
<organism evidence="2 3">
    <name type="scientific">Litchfieldia luteola</name>
    <dbReference type="NCBI Taxonomy" id="682179"/>
    <lineage>
        <taxon>Bacteria</taxon>
        <taxon>Bacillati</taxon>
        <taxon>Bacillota</taxon>
        <taxon>Bacilli</taxon>
        <taxon>Bacillales</taxon>
        <taxon>Bacillaceae</taxon>
        <taxon>Litchfieldia</taxon>
    </lineage>
</organism>
<feature type="domain" description="HD-GYP" evidence="1">
    <location>
        <begin position="113"/>
        <end position="309"/>
    </location>
</feature>
<dbReference type="InterPro" id="IPR006675">
    <property type="entry name" value="HDIG_dom"/>
</dbReference>
<dbReference type="InterPro" id="IPR037522">
    <property type="entry name" value="HD_GYP_dom"/>
</dbReference>
<comment type="caution">
    <text evidence="2">The sequence shown here is derived from an EMBL/GenBank/DDBJ whole genome shotgun (WGS) entry which is preliminary data.</text>
</comment>
<dbReference type="PANTHER" id="PTHR43155:SF2">
    <property type="entry name" value="CYCLIC DI-GMP PHOSPHODIESTERASE PA4108"/>
    <property type="match status" value="1"/>
</dbReference>
<evidence type="ECO:0000313" key="3">
    <source>
        <dbReference type="Proteomes" id="UP001516662"/>
    </source>
</evidence>